<dbReference type="PROSITE" id="PS50893">
    <property type="entry name" value="ABC_TRANSPORTER_2"/>
    <property type="match status" value="1"/>
</dbReference>
<name>A0A6B2JXL3_9RHOB</name>
<dbReference type="InterPro" id="IPR003439">
    <property type="entry name" value="ABC_transporter-like_ATP-bd"/>
</dbReference>
<dbReference type="InterPro" id="IPR011527">
    <property type="entry name" value="ABC1_TM_dom"/>
</dbReference>
<evidence type="ECO:0000259" key="9">
    <source>
        <dbReference type="PROSITE" id="PS50929"/>
    </source>
</evidence>
<feature type="domain" description="ABC transmembrane type-1" evidence="9">
    <location>
        <begin position="16"/>
        <end position="310"/>
    </location>
</feature>
<keyword evidence="11" id="KW-1185">Reference proteome</keyword>
<comment type="subcellular location">
    <subcellularLocation>
        <location evidence="1">Cell membrane</location>
        <topology evidence="1">Multi-pass membrane protein</topology>
    </subcellularLocation>
</comment>
<sequence>MTLLDALRRSAGRSFAAALLFLALGTLTEGLSLALLVPVLALADRSGSHAINLGGREVLGVELPDIAVGLAPTLIALVVLVGLMALFHRYRSIFVARILVDFGNNLRTGFFRSIAHARWDRLSRLRRADLQHALMAEIDRVQVAATTVMGIFQTVVGLLLYLGLGLLISPAMTAFSLAIGGLSLWALRGYRRAAGRHGHHLQSNRQHQSRLVSDFLGNLRAARIMNDERRHIAGFEAALDQGKTEGLAHLRRASASSALLQLAMAVGAAGYIYVALQIVGLSFPRMLVLLLILMRASPRIIALQQQVSQLLVDLPAYAAVVGATADLDADKDESLSGHPAEPRSAAPSEVTLAGVDFAYADGTVALRDVTLEIPAGQITALTGPSGSGKSTIADLVTGLIRPQNGQVLIDGQSLGPTDHRAWRHRLAYVAQEPVLMHATLRDNLILAAPLASDEDMTEALRSAGASELVPLLGSDVGERGGLFSGGERQRVALAQAFLRRPRFLILDEATSALDWRHQDDIAAGLRNLLPETTILLIAHRPTMIRIADIVHVLSGGRIVESGPLPDLSSMSGSHVSRMLASAG</sequence>
<evidence type="ECO:0000313" key="10">
    <source>
        <dbReference type="EMBL" id="NDV01349.1"/>
    </source>
</evidence>
<dbReference type="GO" id="GO:0005524">
    <property type="term" value="F:ATP binding"/>
    <property type="evidence" value="ECO:0007669"/>
    <property type="project" value="UniProtKB-KW"/>
</dbReference>
<dbReference type="Proteomes" id="UP000474757">
    <property type="component" value="Unassembled WGS sequence"/>
</dbReference>
<dbReference type="GO" id="GO:0034040">
    <property type="term" value="F:ATPase-coupled lipid transmembrane transporter activity"/>
    <property type="evidence" value="ECO:0007669"/>
    <property type="project" value="TreeGrafter"/>
</dbReference>
<evidence type="ECO:0000256" key="7">
    <source>
        <dbReference type="SAM" id="Phobius"/>
    </source>
</evidence>
<feature type="transmembrane region" description="Helical" evidence="7">
    <location>
        <begin position="67"/>
        <end position="87"/>
    </location>
</feature>
<evidence type="ECO:0000313" key="11">
    <source>
        <dbReference type="Proteomes" id="UP000474757"/>
    </source>
</evidence>
<dbReference type="Gene3D" id="1.20.1560.10">
    <property type="entry name" value="ABC transporter type 1, transmembrane domain"/>
    <property type="match status" value="1"/>
</dbReference>
<dbReference type="SUPFAM" id="SSF52540">
    <property type="entry name" value="P-loop containing nucleoside triphosphate hydrolases"/>
    <property type="match status" value="1"/>
</dbReference>
<keyword evidence="3" id="KW-0547">Nucleotide-binding</keyword>
<dbReference type="PANTHER" id="PTHR24221:SF654">
    <property type="entry name" value="ATP-BINDING CASSETTE SUB-FAMILY B MEMBER 6"/>
    <property type="match status" value="1"/>
</dbReference>
<feature type="transmembrane region" description="Helical" evidence="7">
    <location>
        <begin position="141"/>
        <end position="161"/>
    </location>
</feature>
<organism evidence="10 11">
    <name type="scientific">Pseudoroseicyclus tamaricis</name>
    <dbReference type="NCBI Taxonomy" id="2705421"/>
    <lineage>
        <taxon>Bacteria</taxon>
        <taxon>Pseudomonadati</taxon>
        <taxon>Pseudomonadota</taxon>
        <taxon>Alphaproteobacteria</taxon>
        <taxon>Rhodobacterales</taxon>
        <taxon>Paracoccaceae</taxon>
        <taxon>Pseudoroseicyclus</taxon>
    </lineage>
</organism>
<dbReference type="RefSeq" id="WP_163893061.1">
    <property type="nucleotide sequence ID" value="NZ_JAAFYS010000002.1"/>
</dbReference>
<dbReference type="Pfam" id="PF00664">
    <property type="entry name" value="ABC_membrane"/>
    <property type="match status" value="1"/>
</dbReference>
<keyword evidence="6 7" id="KW-0472">Membrane</keyword>
<dbReference type="GO" id="GO:0140359">
    <property type="term" value="F:ABC-type transporter activity"/>
    <property type="evidence" value="ECO:0007669"/>
    <property type="project" value="InterPro"/>
</dbReference>
<dbReference type="GO" id="GO:0016887">
    <property type="term" value="F:ATP hydrolysis activity"/>
    <property type="evidence" value="ECO:0007669"/>
    <property type="project" value="InterPro"/>
</dbReference>
<feature type="transmembrane region" description="Helical" evidence="7">
    <location>
        <begin position="258"/>
        <end position="276"/>
    </location>
</feature>
<dbReference type="Gene3D" id="3.40.50.300">
    <property type="entry name" value="P-loop containing nucleotide triphosphate hydrolases"/>
    <property type="match status" value="1"/>
</dbReference>
<dbReference type="PROSITE" id="PS50929">
    <property type="entry name" value="ABC_TM1F"/>
    <property type="match status" value="1"/>
</dbReference>
<dbReference type="SUPFAM" id="SSF90123">
    <property type="entry name" value="ABC transporter transmembrane region"/>
    <property type="match status" value="1"/>
</dbReference>
<dbReference type="PANTHER" id="PTHR24221">
    <property type="entry name" value="ATP-BINDING CASSETTE SUB-FAMILY B"/>
    <property type="match status" value="1"/>
</dbReference>
<dbReference type="InterPro" id="IPR003593">
    <property type="entry name" value="AAA+_ATPase"/>
</dbReference>
<evidence type="ECO:0000256" key="6">
    <source>
        <dbReference type="ARBA" id="ARBA00023136"/>
    </source>
</evidence>
<dbReference type="PROSITE" id="PS00211">
    <property type="entry name" value="ABC_TRANSPORTER_1"/>
    <property type="match status" value="1"/>
</dbReference>
<evidence type="ECO:0000256" key="4">
    <source>
        <dbReference type="ARBA" id="ARBA00022840"/>
    </source>
</evidence>
<protein>
    <submittedName>
        <fullName evidence="10">ABC transporter ATP-binding protein</fullName>
    </submittedName>
</protein>
<dbReference type="InterPro" id="IPR036640">
    <property type="entry name" value="ABC1_TM_sf"/>
</dbReference>
<dbReference type="GO" id="GO:0005886">
    <property type="term" value="C:plasma membrane"/>
    <property type="evidence" value="ECO:0007669"/>
    <property type="project" value="UniProtKB-SubCell"/>
</dbReference>
<dbReference type="Pfam" id="PF00005">
    <property type="entry name" value="ABC_tran"/>
    <property type="match status" value="1"/>
</dbReference>
<feature type="domain" description="ABC transporter" evidence="8">
    <location>
        <begin position="350"/>
        <end position="580"/>
    </location>
</feature>
<keyword evidence="4 10" id="KW-0067">ATP-binding</keyword>
<reference evidence="10 11" key="1">
    <citation type="submission" date="2020-02" db="EMBL/GenBank/DDBJ databases">
        <title>Pseudoroseicyclus tamarix, sp. nov., isolated from offshore sediment of a Tamarix chinensis forest.</title>
        <authorList>
            <person name="Gai Y."/>
        </authorList>
    </citation>
    <scope>NUCLEOTIDE SEQUENCE [LARGE SCALE GENOMIC DNA]</scope>
    <source>
        <strain evidence="10 11">CLL3-39</strain>
    </source>
</reference>
<dbReference type="AlphaFoldDB" id="A0A6B2JXL3"/>
<dbReference type="SMART" id="SM00382">
    <property type="entry name" value="AAA"/>
    <property type="match status" value="1"/>
</dbReference>
<evidence type="ECO:0000259" key="8">
    <source>
        <dbReference type="PROSITE" id="PS50893"/>
    </source>
</evidence>
<accession>A0A6B2JXL3</accession>
<gene>
    <name evidence="10" type="ORF">GZA08_10270</name>
</gene>
<dbReference type="EMBL" id="JAAGAB010000002">
    <property type="protein sequence ID" value="NDV01349.1"/>
    <property type="molecule type" value="Genomic_DNA"/>
</dbReference>
<evidence type="ECO:0000256" key="3">
    <source>
        <dbReference type="ARBA" id="ARBA00022741"/>
    </source>
</evidence>
<evidence type="ECO:0000256" key="2">
    <source>
        <dbReference type="ARBA" id="ARBA00022692"/>
    </source>
</evidence>
<evidence type="ECO:0000256" key="1">
    <source>
        <dbReference type="ARBA" id="ARBA00004651"/>
    </source>
</evidence>
<feature type="transmembrane region" description="Helical" evidence="7">
    <location>
        <begin position="167"/>
        <end position="187"/>
    </location>
</feature>
<comment type="caution">
    <text evidence="10">The sequence shown here is derived from an EMBL/GenBank/DDBJ whole genome shotgun (WGS) entry which is preliminary data.</text>
</comment>
<dbReference type="InterPro" id="IPR027417">
    <property type="entry name" value="P-loop_NTPase"/>
</dbReference>
<dbReference type="CDD" id="cd03228">
    <property type="entry name" value="ABCC_MRP_Like"/>
    <property type="match status" value="1"/>
</dbReference>
<dbReference type="InterPro" id="IPR017871">
    <property type="entry name" value="ABC_transporter-like_CS"/>
</dbReference>
<keyword evidence="2 7" id="KW-0812">Transmembrane</keyword>
<dbReference type="InterPro" id="IPR039421">
    <property type="entry name" value="Type_1_exporter"/>
</dbReference>
<keyword evidence="5 7" id="KW-1133">Transmembrane helix</keyword>
<proteinExistence type="predicted"/>
<evidence type="ECO:0000256" key="5">
    <source>
        <dbReference type="ARBA" id="ARBA00022989"/>
    </source>
</evidence>